<feature type="transmembrane region" description="Helical" evidence="1">
    <location>
        <begin position="24"/>
        <end position="41"/>
    </location>
</feature>
<keyword evidence="4" id="KW-1185">Reference proteome</keyword>
<dbReference type="HOGENOM" id="CLU_2430346_0_0_1"/>
<gene>
    <name evidence="2" type="ordered locus">MTR_1g492780</name>
</gene>
<name>A0A072VP64_MEDTR</name>
<reference evidence="3" key="3">
    <citation type="submission" date="2015-04" db="UniProtKB">
        <authorList>
            <consortium name="EnsemblPlants"/>
        </authorList>
    </citation>
    <scope>IDENTIFICATION</scope>
    <source>
        <strain evidence="3">cv. Jemalong A17</strain>
    </source>
</reference>
<keyword evidence="1" id="KW-0472">Membrane</keyword>
<reference evidence="2 4" key="1">
    <citation type="journal article" date="2011" name="Nature">
        <title>The Medicago genome provides insight into the evolution of rhizobial symbioses.</title>
        <authorList>
            <person name="Young N.D."/>
            <person name="Debelle F."/>
            <person name="Oldroyd G.E."/>
            <person name="Geurts R."/>
            <person name="Cannon S.B."/>
            <person name="Udvardi M.K."/>
            <person name="Benedito V.A."/>
            <person name="Mayer K.F."/>
            <person name="Gouzy J."/>
            <person name="Schoof H."/>
            <person name="Van de Peer Y."/>
            <person name="Proost S."/>
            <person name="Cook D.R."/>
            <person name="Meyers B.C."/>
            <person name="Spannagl M."/>
            <person name="Cheung F."/>
            <person name="De Mita S."/>
            <person name="Krishnakumar V."/>
            <person name="Gundlach H."/>
            <person name="Zhou S."/>
            <person name="Mudge J."/>
            <person name="Bharti A.K."/>
            <person name="Murray J.D."/>
            <person name="Naoumkina M.A."/>
            <person name="Rosen B."/>
            <person name="Silverstein K.A."/>
            <person name="Tang H."/>
            <person name="Rombauts S."/>
            <person name="Zhao P.X."/>
            <person name="Zhou P."/>
            <person name="Barbe V."/>
            <person name="Bardou P."/>
            <person name="Bechner M."/>
            <person name="Bellec A."/>
            <person name="Berger A."/>
            <person name="Berges H."/>
            <person name="Bidwell S."/>
            <person name="Bisseling T."/>
            <person name="Choisne N."/>
            <person name="Couloux A."/>
            <person name="Denny R."/>
            <person name="Deshpande S."/>
            <person name="Dai X."/>
            <person name="Doyle J.J."/>
            <person name="Dudez A.M."/>
            <person name="Farmer A.D."/>
            <person name="Fouteau S."/>
            <person name="Franken C."/>
            <person name="Gibelin C."/>
            <person name="Gish J."/>
            <person name="Goldstein S."/>
            <person name="Gonzalez A.J."/>
            <person name="Green P.J."/>
            <person name="Hallab A."/>
            <person name="Hartog M."/>
            <person name="Hua A."/>
            <person name="Humphray S.J."/>
            <person name="Jeong D.H."/>
            <person name="Jing Y."/>
            <person name="Jocker A."/>
            <person name="Kenton S.M."/>
            <person name="Kim D.J."/>
            <person name="Klee K."/>
            <person name="Lai H."/>
            <person name="Lang C."/>
            <person name="Lin S."/>
            <person name="Macmil S.L."/>
            <person name="Magdelenat G."/>
            <person name="Matthews L."/>
            <person name="McCorrison J."/>
            <person name="Monaghan E.L."/>
            <person name="Mun J.H."/>
            <person name="Najar F.Z."/>
            <person name="Nicholson C."/>
            <person name="Noirot C."/>
            <person name="O'Bleness M."/>
            <person name="Paule C.R."/>
            <person name="Poulain J."/>
            <person name="Prion F."/>
            <person name="Qin B."/>
            <person name="Qu C."/>
            <person name="Retzel E.F."/>
            <person name="Riddle C."/>
            <person name="Sallet E."/>
            <person name="Samain S."/>
            <person name="Samson N."/>
            <person name="Sanders I."/>
            <person name="Saurat O."/>
            <person name="Scarpelli C."/>
            <person name="Schiex T."/>
            <person name="Segurens B."/>
            <person name="Severin A.J."/>
            <person name="Sherrier D.J."/>
            <person name="Shi R."/>
            <person name="Sims S."/>
            <person name="Singer S.R."/>
            <person name="Sinharoy S."/>
            <person name="Sterck L."/>
            <person name="Viollet A."/>
            <person name="Wang B.B."/>
            <person name="Wang K."/>
            <person name="Wang M."/>
            <person name="Wang X."/>
            <person name="Warfsmann J."/>
            <person name="Weissenbach J."/>
            <person name="White D.D."/>
            <person name="White J.D."/>
            <person name="Wiley G.B."/>
            <person name="Wincker P."/>
            <person name="Xing Y."/>
            <person name="Yang L."/>
            <person name="Yao Z."/>
            <person name="Ying F."/>
            <person name="Zhai J."/>
            <person name="Zhou L."/>
            <person name="Zuber A."/>
            <person name="Denarie J."/>
            <person name="Dixon R.A."/>
            <person name="May G.D."/>
            <person name="Schwartz D.C."/>
            <person name="Rogers J."/>
            <person name="Quetier F."/>
            <person name="Town C.D."/>
            <person name="Roe B.A."/>
        </authorList>
    </citation>
    <scope>NUCLEOTIDE SEQUENCE [LARGE SCALE GENOMIC DNA]</scope>
    <source>
        <strain evidence="2">A17</strain>
        <strain evidence="3 4">cv. Jemalong A17</strain>
    </source>
</reference>
<reference evidence="2 4" key="2">
    <citation type="journal article" date="2014" name="BMC Genomics">
        <title>An improved genome release (version Mt4.0) for the model legume Medicago truncatula.</title>
        <authorList>
            <person name="Tang H."/>
            <person name="Krishnakumar V."/>
            <person name="Bidwell S."/>
            <person name="Rosen B."/>
            <person name="Chan A."/>
            <person name="Zhou S."/>
            <person name="Gentzbittel L."/>
            <person name="Childs K.L."/>
            <person name="Yandell M."/>
            <person name="Gundlach H."/>
            <person name="Mayer K.F."/>
            <person name="Schwartz D.C."/>
            <person name="Town C.D."/>
        </authorList>
    </citation>
    <scope>GENOME REANNOTATION</scope>
    <source>
        <strain evidence="2">A17</strain>
        <strain evidence="3 4">cv. Jemalong A17</strain>
    </source>
</reference>
<organism evidence="2 4">
    <name type="scientific">Medicago truncatula</name>
    <name type="common">Barrel medic</name>
    <name type="synonym">Medicago tribuloides</name>
    <dbReference type="NCBI Taxonomy" id="3880"/>
    <lineage>
        <taxon>Eukaryota</taxon>
        <taxon>Viridiplantae</taxon>
        <taxon>Streptophyta</taxon>
        <taxon>Embryophyta</taxon>
        <taxon>Tracheophyta</taxon>
        <taxon>Spermatophyta</taxon>
        <taxon>Magnoliopsida</taxon>
        <taxon>eudicotyledons</taxon>
        <taxon>Gunneridae</taxon>
        <taxon>Pentapetalae</taxon>
        <taxon>rosids</taxon>
        <taxon>fabids</taxon>
        <taxon>Fabales</taxon>
        <taxon>Fabaceae</taxon>
        <taxon>Papilionoideae</taxon>
        <taxon>50 kb inversion clade</taxon>
        <taxon>NPAAA clade</taxon>
        <taxon>Hologalegina</taxon>
        <taxon>IRL clade</taxon>
        <taxon>Trifolieae</taxon>
        <taxon>Medicago</taxon>
    </lineage>
</organism>
<keyword evidence="1 2" id="KW-0812">Transmembrane</keyword>
<dbReference type="AlphaFoldDB" id="A0A072VP64"/>
<sequence>MLVLVNGCPTEQVQISKGLKQGDLLAPYLFLLIVEGMGALMKKAVGLGYLRGSRLRIRKKSYLIFELFTLTYGAIVHQLLTDLKEVEESSN</sequence>
<evidence type="ECO:0000313" key="2">
    <source>
        <dbReference type="EMBL" id="KEH43421.1"/>
    </source>
</evidence>
<keyword evidence="1" id="KW-1133">Transmembrane helix</keyword>
<accession>A0A072VP64</accession>
<dbReference type="Proteomes" id="UP000002051">
    <property type="component" value="Unassembled WGS sequence"/>
</dbReference>
<evidence type="ECO:0000313" key="3">
    <source>
        <dbReference type="EnsemblPlants" id="KEH43421"/>
    </source>
</evidence>
<evidence type="ECO:0000313" key="4">
    <source>
        <dbReference type="Proteomes" id="UP000002051"/>
    </source>
</evidence>
<evidence type="ECO:0000256" key="1">
    <source>
        <dbReference type="SAM" id="Phobius"/>
    </source>
</evidence>
<feature type="transmembrane region" description="Helical" evidence="1">
    <location>
        <begin position="62"/>
        <end position="80"/>
    </location>
</feature>
<protein>
    <submittedName>
        <fullName evidence="2">Transmembrane protein, putative</fullName>
    </submittedName>
</protein>
<proteinExistence type="predicted"/>
<dbReference type="EMBL" id="CM001217">
    <property type="protein sequence ID" value="KEH43421.1"/>
    <property type="molecule type" value="Genomic_DNA"/>
</dbReference>
<dbReference type="EnsemblPlants" id="KEH43421">
    <property type="protein sequence ID" value="KEH43421"/>
    <property type="gene ID" value="MTR_1g492780"/>
</dbReference>